<gene>
    <name evidence="2" type="ORF">CALK_1637</name>
</gene>
<sequence length="309" mass="35378">MNLSTQIRIEVSKDATRSYLVDFPGDAMVDDVYRRLQDLHIVHGIIDENISQVLMGKPFTAYPIAETENRDRAVSFPHTTEGVSADKMFHYCMSIRTSILHKEVPHVSHTPRFYQVGEEVFSVLLYTEESDLYGRPLWPEPPQRLFATDGSLEMHEEGDRLRFFAVTPGYLAAEEQGRISLLLPFEDREEKLKRYCVILPNTLGAEKLYEYLQEQRDSFVAEYEVDSPPFISSEAFQSIVRGEQVKTVLVYRGKAKKDGCDGGIRFTVEEEHSKEVLPSHERVDMKSFCSYLMVKQGEIVAEKSALFCG</sequence>
<evidence type="ECO:0000313" key="3">
    <source>
        <dbReference type="Proteomes" id="UP000017148"/>
    </source>
</evidence>
<evidence type="ECO:0000259" key="1">
    <source>
        <dbReference type="Pfam" id="PF20250"/>
    </source>
</evidence>
<comment type="caution">
    <text evidence="2">The sequence shown here is derived from an EMBL/GenBank/DDBJ whole genome shotgun (WGS) entry which is preliminary data.</text>
</comment>
<evidence type="ECO:0000313" key="2">
    <source>
        <dbReference type="EMBL" id="ERP31436.1"/>
    </source>
</evidence>
<feature type="domain" description="Flagellar Assembly Protein A N-terminal region" evidence="1">
    <location>
        <begin position="231"/>
        <end position="303"/>
    </location>
</feature>
<name>U7D792_9BACT</name>
<dbReference type="STRING" id="1313304.CALK_1637"/>
<protein>
    <recommendedName>
        <fullName evidence="1">Flagellar Assembly Protein A N-terminal region domain-containing protein</fullName>
    </recommendedName>
</protein>
<reference evidence="2 3" key="1">
    <citation type="journal article" date="2013" name="Environ. Microbiol.">
        <title>Genome analysis of Chitinivibrio alkaliphilus gen. nov., sp. nov., a novel extremely haloalkaliphilic anaerobic chitinolytic bacterium from the candidate phylum Termite Group 3.</title>
        <authorList>
            <person name="Sorokin D.Y."/>
            <person name="Gumerov V.M."/>
            <person name="Rakitin A.L."/>
            <person name="Beletsky A.V."/>
            <person name="Damste J.S."/>
            <person name="Muyzer G."/>
            <person name="Mardanov A.V."/>
            <person name="Ravin N.V."/>
        </authorList>
    </citation>
    <scope>NUCLEOTIDE SEQUENCE [LARGE SCALE GENOMIC DNA]</scope>
    <source>
        <strain evidence="2 3">ACht1</strain>
    </source>
</reference>
<accession>U7D792</accession>
<dbReference type="AlphaFoldDB" id="U7D792"/>
<dbReference type="EMBL" id="ASJR01000013">
    <property type="protein sequence ID" value="ERP31436.1"/>
    <property type="molecule type" value="Genomic_DNA"/>
</dbReference>
<dbReference type="Proteomes" id="UP000017148">
    <property type="component" value="Unassembled WGS sequence"/>
</dbReference>
<dbReference type="Pfam" id="PF20250">
    <property type="entry name" value="FapA_N"/>
    <property type="match status" value="1"/>
</dbReference>
<keyword evidence="3" id="KW-1185">Reference proteome</keyword>
<proteinExistence type="predicted"/>
<organism evidence="2 3">
    <name type="scientific">Chitinivibrio alkaliphilus ACht1</name>
    <dbReference type="NCBI Taxonomy" id="1313304"/>
    <lineage>
        <taxon>Bacteria</taxon>
        <taxon>Pseudomonadati</taxon>
        <taxon>Fibrobacterota</taxon>
        <taxon>Chitinivibrionia</taxon>
        <taxon>Chitinivibrionales</taxon>
        <taxon>Chitinivibrionaceae</taxon>
        <taxon>Chitinivibrio</taxon>
    </lineage>
</organism>
<dbReference type="RefSeq" id="WP_022637085.1">
    <property type="nucleotide sequence ID" value="NZ_ASJR01000013.1"/>
</dbReference>
<dbReference type="InterPro" id="IPR046866">
    <property type="entry name" value="FapA_N"/>
</dbReference>